<evidence type="ECO:0000259" key="5">
    <source>
        <dbReference type="PROSITE" id="PS50048"/>
    </source>
</evidence>
<dbReference type="Pfam" id="PF00172">
    <property type="entry name" value="Zn_clus"/>
    <property type="match status" value="1"/>
</dbReference>
<dbReference type="InterPro" id="IPR007219">
    <property type="entry name" value="XnlR_reg_dom"/>
</dbReference>
<feature type="domain" description="Zn(2)-C6 fungal-type" evidence="5">
    <location>
        <begin position="34"/>
        <end position="63"/>
    </location>
</feature>
<evidence type="ECO:0000256" key="4">
    <source>
        <dbReference type="SAM" id="MobiDB-lite"/>
    </source>
</evidence>
<dbReference type="EMBL" id="KN838551">
    <property type="protein sequence ID" value="KIK06795.1"/>
    <property type="molecule type" value="Genomic_DNA"/>
</dbReference>
<feature type="compositionally biased region" description="Basic and acidic residues" evidence="4">
    <location>
        <begin position="707"/>
        <end position="717"/>
    </location>
</feature>
<name>A0A0C9X3R8_9AGAR</name>
<proteinExistence type="predicted"/>
<dbReference type="InterPro" id="IPR036864">
    <property type="entry name" value="Zn2-C6_fun-type_DNA-bd_sf"/>
</dbReference>
<evidence type="ECO:0000256" key="1">
    <source>
        <dbReference type="ARBA" id="ARBA00004123"/>
    </source>
</evidence>
<dbReference type="InterPro" id="IPR050613">
    <property type="entry name" value="Sec_Metabolite_Reg"/>
</dbReference>
<dbReference type="GO" id="GO:0008270">
    <property type="term" value="F:zinc ion binding"/>
    <property type="evidence" value="ECO:0007669"/>
    <property type="project" value="InterPro"/>
</dbReference>
<dbReference type="PANTHER" id="PTHR31001">
    <property type="entry name" value="UNCHARACTERIZED TRANSCRIPTIONAL REGULATORY PROTEIN"/>
    <property type="match status" value="1"/>
</dbReference>
<evidence type="ECO:0000256" key="2">
    <source>
        <dbReference type="ARBA" id="ARBA00022723"/>
    </source>
</evidence>
<evidence type="ECO:0000313" key="7">
    <source>
        <dbReference type="Proteomes" id="UP000054477"/>
    </source>
</evidence>
<feature type="compositionally biased region" description="Low complexity" evidence="4">
    <location>
        <begin position="697"/>
        <end position="706"/>
    </location>
</feature>
<sequence length="882" mass="98179">MPAESSHYTHTRRASRKLTTDEEIDIRRARGEISCAECRRLKLKCDKKLPCSSCVRRGCPSICPNGSLPTGQGTRFVLADTTQLHAKIAEMGQRIRQLEDALTIFQSSVSNECHPLLREELLSIKFGPEKGYVPEGEQQSMRKLSVESTIDALGTMTIGDQGEAKYFGPSAGSETLFLAGAELDDSTEEDCYSNYSPVSMEIARLSATFPFGADGSIEKGLDLLFEYLPSQPRAWSLCETYMEQAAWSFRPIKRDEIINDILSPVYKIVKEKQVLGSTNDCAISPHRLAVLFLVFALGALVDLTLEPQSNEAENYYHLSRACLSLRSVFDSPEIATVQAVLLMAAYHGMAGKRYTMDSSWSLTSLGAKLAQSLGLHRDSARWNMDLKTVERRRGFFWELFSAEQFYSLALGRPPSVRLSYIDCEFPLDEEATLDAEGNSLKGYYQWKYEFTKDIFASVIELTLTAEAPQYRTILELDRKVREKTLPQHLNVFISPEDEHCTPSIYMKKCLLGQYRSVTLLYLHRSFFAQAMLDHPTNPLRSPYAPSFLAAYSCASSVIKSSLNHYDRFPELCGRWWGLWTHLFSAAIIVGCIVTRSPSSTMAPSAFIELGLACDLFEKGAMHSRRARSGLAILYKMREKAFHVYSQFQSGNTPVPGILSVGKPDYEDDELALFGGQTRVLVSKLLTSRSAHKKRSSKSLASSSPSSDDSKGVHETTPDVHPSLVEYLSLFPPQNMSVSTPSDGIAGTPNLHASPELINQPMHNVGGTCQAQPEPVIEQEQQKTWQPWQPSPSIFTPLSPGTYQHISSRFPTSFASYAAPDSNPNPNCNGLDFRTDPSEVGDFGMMISGESGMDEQWMSFIRESGFLDGTSYGAPMINEGYQH</sequence>
<dbReference type="HOGENOM" id="CLU_007340_1_0_1"/>
<dbReference type="Proteomes" id="UP000054477">
    <property type="component" value="Unassembled WGS sequence"/>
</dbReference>
<keyword evidence="3" id="KW-0539">Nucleus</keyword>
<dbReference type="OrthoDB" id="424974at2759"/>
<dbReference type="Gene3D" id="4.10.240.10">
    <property type="entry name" value="Zn(2)-C6 fungal-type DNA-binding domain"/>
    <property type="match status" value="1"/>
</dbReference>
<dbReference type="SMART" id="SM00906">
    <property type="entry name" value="Fungal_trans"/>
    <property type="match status" value="1"/>
</dbReference>
<organism evidence="6 7">
    <name type="scientific">Laccaria amethystina LaAM-08-1</name>
    <dbReference type="NCBI Taxonomy" id="1095629"/>
    <lineage>
        <taxon>Eukaryota</taxon>
        <taxon>Fungi</taxon>
        <taxon>Dikarya</taxon>
        <taxon>Basidiomycota</taxon>
        <taxon>Agaricomycotina</taxon>
        <taxon>Agaricomycetes</taxon>
        <taxon>Agaricomycetidae</taxon>
        <taxon>Agaricales</taxon>
        <taxon>Agaricineae</taxon>
        <taxon>Hydnangiaceae</taxon>
        <taxon>Laccaria</taxon>
    </lineage>
</organism>
<dbReference type="GO" id="GO:0003677">
    <property type="term" value="F:DNA binding"/>
    <property type="evidence" value="ECO:0007669"/>
    <property type="project" value="InterPro"/>
</dbReference>
<reference evidence="7" key="2">
    <citation type="submission" date="2015-01" db="EMBL/GenBank/DDBJ databases">
        <title>Evolutionary Origins and Diversification of the Mycorrhizal Mutualists.</title>
        <authorList>
            <consortium name="DOE Joint Genome Institute"/>
            <consortium name="Mycorrhizal Genomics Consortium"/>
            <person name="Kohler A."/>
            <person name="Kuo A."/>
            <person name="Nagy L.G."/>
            <person name="Floudas D."/>
            <person name="Copeland A."/>
            <person name="Barry K.W."/>
            <person name="Cichocki N."/>
            <person name="Veneault-Fourrey C."/>
            <person name="LaButti K."/>
            <person name="Lindquist E.A."/>
            <person name="Lipzen A."/>
            <person name="Lundell T."/>
            <person name="Morin E."/>
            <person name="Murat C."/>
            <person name="Riley R."/>
            <person name="Ohm R."/>
            <person name="Sun H."/>
            <person name="Tunlid A."/>
            <person name="Henrissat B."/>
            <person name="Grigoriev I.V."/>
            <person name="Hibbett D.S."/>
            <person name="Martin F."/>
        </authorList>
    </citation>
    <scope>NUCLEOTIDE SEQUENCE [LARGE SCALE GENOMIC DNA]</scope>
    <source>
        <strain evidence="7">LaAM-08-1</strain>
    </source>
</reference>
<dbReference type="PROSITE" id="PS00463">
    <property type="entry name" value="ZN2_CY6_FUNGAL_1"/>
    <property type="match status" value="1"/>
</dbReference>
<dbReference type="Pfam" id="PF04082">
    <property type="entry name" value="Fungal_trans"/>
    <property type="match status" value="1"/>
</dbReference>
<reference evidence="6 7" key="1">
    <citation type="submission" date="2014-04" db="EMBL/GenBank/DDBJ databases">
        <authorList>
            <consortium name="DOE Joint Genome Institute"/>
            <person name="Kuo A."/>
            <person name="Kohler A."/>
            <person name="Nagy L.G."/>
            <person name="Floudas D."/>
            <person name="Copeland A."/>
            <person name="Barry K.W."/>
            <person name="Cichocki N."/>
            <person name="Veneault-Fourrey C."/>
            <person name="LaButti K."/>
            <person name="Lindquist E.A."/>
            <person name="Lipzen A."/>
            <person name="Lundell T."/>
            <person name="Morin E."/>
            <person name="Murat C."/>
            <person name="Sun H."/>
            <person name="Tunlid A."/>
            <person name="Henrissat B."/>
            <person name="Grigoriev I.V."/>
            <person name="Hibbett D.S."/>
            <person name="Martin F."/>
            <person name="Nordberg H.P."/>
            <person name="Cantor M.N."/>
            <person name="Hua S.X."/>
        </authorList>
    </citation>
    <scope>NUCLEOTIDE SEQUENCE [LARGE SCALE GENOMIC DNA]</scope>
    <source>
        <strain evidence="6 7">LaAM-08-1</strain>
    </source>
</reference>
<keyword evidence="2" id="KW-0479">Metal-binding</keyword>
<gene>
    <name evidence="6" type="ORF">K443DRAFT_674079</name>
</gene>
<dbReference type="SUPFAM" id="SSF57701">
    <property type="entry name" value="Zn2/Cys6 DNA-binding domain"/>
    <property type="match status" value="1"/>
</dbReference>
<feature type="region of interest" description="Disordered" evidence="4">
    <location>
        <begin position="692"/>
        <end position="717"/>
    </location>
</feature>
<dbReference type="CDD" id="cd12148">
    <property type="entry name" value="fungal_TF_MHR"/>
    <property type="match status" value="1"/>
</dbReference>
<dbReference type="GO" id="GO:0000981">
    <property type="term" value="F:DNA-binding transcription factor activity, RNA polymerase II-specific"/>
    <property type="evidence" value="ECO:0007669"/>
    <property type="project" value="InterPro"/>
</dbReference>
<protein>
    <submittedName>
        <fullName evidence="6">Unplaced genomic scaffold K443scaffold_16, whole genome shotgun sequence</fullName>
    </submittedName>
</protein>
<dbReference type="STRING" id="1095629.A0A0C9X3R8"/>
<dbReference type="AlphaFoldDB" id="A0A0C9X3R8"/>
<dbReference type="GO" id="GO:0006351">
    <property type="term" value="P:DNA-templated transcription"/>
    <property type="evidence" value="ECO:0007669"/>
    <property type="project" value="InterPro"/>
</dbReference>
<evidence type="ECO:0000313" key="6">
    <source>
        <dbReference type="EMBL" id="KIK06795.1"/>
    </source>
</evidence>
<dbReference type="GO" id="GO:0005634">
    <property type="term" value="C:nucleus"/>
    <property type="evidence" value="ECO:0007669"/>
    <property type="project" value="UniProtKB-SubCell"/>
</dbReference>
<dbReference type="PANTHER" id="PTHR31001:SF56">
    <property type="entry name" value="ZN(2)-C6 FUNGAL-TYPE DOMAIN-CONTAINING PROTEIN"/>
    <property type="match status" value="1"/>
</dbReference>
<dbReference type="SMART" id="SM00066">
    <property type="entry name" value="GAL4"/>
    <property type="match status" value="1"/>
</dbReference>
<evidence type="ECO:0000256" key="3">
    <source>
        <dbReference type="ARBA" id="ARBA00023242"/>
    </source>
</evidence>
<dbReference type="CDD" id="cd00067">
    <property type="entry name" value="GAL4"/>
    <property type="match status" value="1"/>
</dbReference>
<keyword evidence="7" id="KW-1185">Reference proteome</keyword>
<dbReference type="PROSITE" id="PS50048">
    <property type="entry name" value="ZN2_CY6_FUNGAL_2"/>
    <property type="match status" value="1"/>
</dbReference>
<comment type="subcellular location">
    <subcellularLocation>
        <location evidence="1">Nucleus</location>
    </subcellularLocation>
</comment>
<accession>A0A0C9X3R8</accession>
<dbReference type="InterPro" id="IPR001138">
    <property type="entry name" value="Zn2Cys6_DnaBD"/>
</dbReference>